<evidence type="ECO:0000256" key="6">
    <source>
        <dbReference type="ARBA" id="ARBA00011164"/>
    </source>
</evidence>
<feature type="transmembrane region" description="Helical" evidence="25">
    <location>
        <begin position="16"/>
        <end position="36"/>
    </location>
</feature>
<keyword evidence="11 24" id="KW-0679">Respiratory chain</keyword>
<comment type="cofactor">
    <cofactor evidence="2">
        <name>heme</name>
        <dbReference type="ChEBI" id="CHEBI:30413"/>
    </cofactor>
</comment>
<dbReference type="PANTHER" id="PTHR10422:SF18">
    <property type="entry name" value="CYTOCHROME C OXIDASE SUBUNIT 1"/>
    <property type="match status" value="1"/>
</dbReference>
<evidence type="ECO:0000256" key="10">
    <source>
        <dbReference type="ARBA" id="ARBA00022617"/>
    </source>
</evidence>
<feature type="transmembrane region" description="Helical" evidence="25">
    <location>
        <begin position="271"/>
        <end position="290"/>
    </location>
</feature>
<evidence type="ECO:0000256" key="21">
    <source>
        <dbReference type="ARBA" id="ARBA00023128"/>
    </source>
</evidence>
<dbReference type="PROSITE" id="PS50855">
    <property type="entry name" value="COX1"/>
    <property type="match status" value="1"/>
</dbReference>
<dbReference type="SUPFAM" id="SSF81442">
    <property type="entry name" value="Cytochrome c oxidase subunit I-like"/>
    <property type="match status" value="1"/>
</dbReference>
<dbReference type="Pfam" id="PF00115">
    <property type="entry name" value="COX1"/>
    <property type="match status" value="1"/>
</dbReference>
<evidence type="ECO:0000256" key="19">
    <source>
        <dbReference type="ARBA" id="ARBA00023004"/>
    </source>
</evidence>
<evidence type="ECO:0000256" key="25">
    <source>
        <dbReference type="SAM" id="Phobius"/>
    </source>
</evidence>
<evidence type="ECO:0000256" key="9">
    <source>
        <dbReference type="ARBA" id="ARBA00022448"/>
    </source>
</evidence>
<evidence type="ECO:0000256" key="11">
    <source>
        <dbReference type="ARBA" id="ARBA00022660"/>
    </source>
</evidence>
<evidence type="ECO:0000256" key="13">
    <source>
        <dbReference type="ARBA" id="ARBA00022723"/>
    </source>
</evidence>
<dbReference type="InterPro" id="IPR023615">
    <property type="entry name" value="Cyt_c_Oxase_su1_BS"/>
</dbReference>
<evidence type="ECO:0000259" key="26">
    <source>
        <dbReference type="PROSITE" id="PS50855"/>
    </source>
</evidence>
<keyword evidence="15" id="KW-0460">Magnesium</keyword>
<evidence type="ECO:0000256" key="18">
    <source>
        <dbReference type="ARBA" id="ARBA00022989"/>
    </source>
</evidence>
<evidence type="ECO:0000256" key="23">
    <source>
        <dbReference type="ARBA" id="ARBA00049512"/>
    </source>
</evidence>
<accession>A0A0S2A3D9</accession>
<feature type="transmembrane region" description="Helical" evidence="25">
    <location>
        <begin position="302"/>
        <end position="324"/>
    </location>
</feature>
<proteinExistence type="inferred from homology"/>
<geneLocation type="mitochondrion" evidence="27"/>
<dbReference type="GO" id="GO:0045277">
    <property type="term" value="C:respiratory chain complex IV"/>
    <property type="evidence" value="ECO:0007669"/>
    <property type="project" value="InterPro"/>
</dbReference>
<comment type="function">
    <text evidence="24">Component of the cytochrome c oxidase, the last enzyme in the mitochondrial electron transport chain which drives oxidative phosphorylation. The respiratory chain contains 3 multisubunit complexes succinate dehydrogenase (complex II, CII), ubiquinol-cytochrome c oxidoreductase (cytochrome b-c1 complex, complex III, CIII) and cytochrome c oxidase (complex IV, CIV), that cooperate to transfer electrons derived from NADH and succinate to molecular oxygen, creating an electrochemical gradient over the inner membrane that drives transmembrane transport and the ATP synthase. Cytochrome c oxidase is the component of the respiratory chain that catalyzes the reduction of oxygen to water. Electrons originating from reduced cytochrome c in the intermembrane space (IMS) are transferred via the dinuclear copper A center (CU(A)) of subunit 2 and heme A of subunit 1 to the active site in subunit 1, a binuclear center (BNC) formed by heme A3 and copper B (CU(B)). The BNC reduces molecular oxygen to 2 water molecules using 4 electrons from cytochrome c in the IMS and 4 protons from the mitochondrial matrix.</text>
</comment>
<dbReference type="Gene3D" id="1.20.210.10">
    <property type="entry name" value="Cytochrome c oxidase-like, subunit I domain"/>
    <property type="match status" value="1"/>
</dbReference>
<feature type="transmembrane region" description="Helical" evidence="25">
    <location>
        <begin position="446"/>
        <end position="472"/>
    </location>
</feature>
<comment type="cofactor">
    <cofactor evidence="1">
        <name>Cu cation</name>
        <dbReference type="ChEBI" id="CHEBI:23378"/>
    </cofactor>
</comment>
<comment type="catalytic activity">
    <reaction evidence="23">
        <text>4 Fe(II)-[cytochrome c] + O2 + 8 H(+)(in) = 4 Fe(III)-[cytochrome c] + 2 H2O + 4 H(+)(out)</text>
        <dbReference type="Rhea" id="RHEA:11436"/>
        <dbReference type="Rhea" id="RHEA-COMP:10350"/>
        <dbReference type="Rhea" id="RHEA-COMP:14399"/>
        <dbReference type="ChEBI" id="CHEBI:15377"/>
        <dbReference type="ChEBI" id="CHEBI:15378"/>
        <dbReference type="ChEBI" id="CHEBI:15379"/>
        <dbReference type="ChEBI" id="CHEBI:29033"/>
        <dbReference type="ChEBI" id="CHEBI:29034"/>
        <dbReference type="EC" id="7.1.1.9"/>
    </reaction>
    <physiologicalReaction direction="left-to-right" evidence="23">
        <dbReference type="Rhea" id="RHEA:11437"/>
    </physiologicalReaction>
</comment>
<keyword evidence="14 24" id="KW-0999">Mitochondrion inner membrane</keyword>
<dbReference type="PROSITE" id="PS00077">
    <property type="entry name" value="COX1_CUB"/>
    <property type="match status" value="1"/>
</dbReference>
<reference evidence="27" key="1">
    <citation type="submission" date="2015-08" db="EMBL/GenBank/DDBJ databases">
        <title>Complete Mitochondrial Genome of Plodia interpunctella.</title>
        <authorList>
            <person name="Bi G."/>
            <person name="Liu G."/>
            <person name="Zhang Z."/>
            <person name="Yang J."/>
        </authorList>
    </citation>
    <scope>NUCLEOTIDE SEQUENCE</scope>
</reference>
<evidence type="ECO:0000256" key="8">
    <source>
        <dbReference type="ARBA" id="ARBA00015947"/>
    </source>
</evidence>
<gene>
    <name evidence="27" type="primary">COX1</name>
</gene>
<keyword evidence="12 24" id="KW-0812">Transmembrane</keyword>
<feature type="domain" description="Cytochrome oxidase subunit I profile" evidence="26">
    <location>
        <begin position="1"/>
        <end position="511"/>
    </location>
</feature>
<evidence type="ECO:0000313" key="27">
    <source>
        <dbReference type="EMBL" id="ALN11750.1"/>
    </source>
</evidence>
<feature type="transmembrane region" description="Helical" evidence="25">
    <location>
        <begin position="56"/>
        <end position="82"/>
    </location>
</feature>
<dbReference type="UniPathway" id="UPA00705"/>
<dbReference type="GO" id="GO:0004129">
    <property type="term" value="F:cytochrome-c oxidase activity"/>
    <property type="evidence" value="ECO:0007669"/>
    <property type="project" value="UniProtKB-EC"/>
</dbReference>
<dbReference type="EMBL" id="KT428892">
    <property type="protein sequence ID" value="ALN11750.1"/>
    <property type="molecule type" value="Genomic_DNA"/>
</dbReference>
<evidence type="ECO:0000256" key="1">
    <source>
        <dbReference type="ARBA" id="ARBA00001935"/>
    </source>
</evidence>
<dbReference type="GO" id="GO:0005743">
    <property type="term" value="C:mitochondrial inner membrane"/>
    <property type="evidence" value="ECO:0007669"/>
    <property type="project" value="UniProtKB-SubCell"/>
</dbReference>
<evidence type="ECO:0000256" key="17">
    <source>
        <dbReference type="ARBA" id="ARBA00022982"/>
    </source>
</evidence>
<keyword evidence="19 24" id="KW-0408">Iron</keyword>
<evidence type="ECO:0000256" key="3">
    <source>
        <dbReference type="ARBA" id="ARBA00004448"/>
    </source>
</evidence>
<dbReference type="EC" id="7.1.1.9" evidence="7 24"/>
<feature type="transmembrane region" description="Helical" evidence="25">
    <location>
        <begin position="145"/>
        <end position="170"/>
    </location>
</feature>
<feature type="transmembrane region" description="Helical" evidence="25">
    <location>
        <begin position="376"/>
        <end position="395"/>
    </location>
</feature>
<evidence type="ECO:0000256" key="7">
    <source>
        <dbReference type="ARBA" id="ARBA00012949"/>
    </source>
</evidence>
<name>A0A0S2A3D9_PLOIN</name>
<dbReference type="PRINTS" id="PR01165">
    <property type="entry name" value="CYCOXIDASEI"/>
</dbReference>
<evidence type="ECO:0000256" key="2">
    <source>
        <dbReference type="ARBA" id="ARBA00001971"/>
    </source>
</evidence>
<comment type="subcellular location">
    <subcellularLocation>
        <location evidence="3 24">Mitochondrion inner membrane</location>
        <topology evidence="3 24">Multi-pass membrane protein</topology>
    </subcellularLocation>
</comment>
<dbReference type="GO" id="GO:0015990">
    <property type="term" value="P:electron transport coupled proton transport"/>
    <property type="evidence" value="ECO:0007669"/>
    <property type="project" value="TreeGrafter"/>
</dbReference>
<comment type="pathway">
    <text evidence="4 24">Energy metabolism; oxidative phosphorylation.</text>
</comment>
<keyword evidence="9 24" id="KW-0813">Transport</keyword>
<dbReference type="InterPro" id="IPR000883">
    <property type="entry name" value="Cyt_C_Oxase_1"/>
</dbReference>
<evidence type="ECO:0000256" key="24">
    <source>
        <dbReference type="RuleBase" id="RU000369"/>
    </source>
</evidence>
<dbReference type="GO" id="GO:0020037">
    <property type="term" value="F:heme binding"/>
    <property type="evidence" value="ECO:0007669"/>
    <property type="project" value="InterPro"/>
</dbReference>
<sequence length="512" mass="56636">MLVKGLFSTNHKDIGTLYFIFGIWAGMIGTSLSLLIRAELGTPGSLIGDDQIYNTIVTSHAFIMIFFMVMPIMIGGFGNWLVPLMLGAPDMAFPRLNNMSFWLLPPSLTLLISSSIVENGAGTGWTVYPPLSSNIAHGGSSVDLAIFSLHLAGISSILGAINFITTIINMKLNGMMFDQMPLFVWAVGITALLLLLSLPVLAGAITMLLTDRNLNTSFFDPAGGGDPILYQHLFWFFGHPEVYILILPGFGMISHIISQESGKKETFGSLGMIYAMMAIGLLGFVVWAHHMFTVGMDIDTRAYFTSATMIIAVPTGIKIFSWLATLHGTQINYNPAMLWSLGFVFLFTVGGLTGIILSNSSIDVSLHDTYYVVAHFHYVLSMGAVFAILAGFIHWYPLFTGLSLNPFLLKIQFFTMFIGVNLTFFPQHFLGLAGMPRRYSDYPDAYISWNIISSLGSYISLLAIMLMFIIIWESMINQRIILFSLNLSSSIEWYQNFPPAEHSYNELPILSN</sequence>
<dbReference type="PANTHER" id="PTHR10422">
    <property type="entry name" value="CYTOCHROME C OXIDASE SUBUNIT 1"/>
    <property type="match status" value="1"/>
</dbReference>
<keyword evidence="22 24" id="KW-0472">Membrane</keyword>
<evidence type="ECO:0000256" key="14">
    <source>
        <dbReference type="ARBA" id="ARBA00022792"/>
    </source>
</evidence>
<organism evidence="27">
    <name type="scientific">Plodia interpunctella</name>
    <name type="common">Indianmeal moth</name>
    <dbReference type="NCBI Taxonomy" id="58824"/>
    <lineage>
        <taxon>Eukaryota</taxon>
        <taxon>Metazoa</taxon>
        <taxon>Ecdysozoa</taxon>
        <taxon>Arthropoda</taxon>
        <taxon>Hexapoda</taxon>
        <taxon>Insecta</taxon>
        <taxon>Pterygota</taxon>
        <taxon>Neoptera</taxon>
        <taxon>Endopterygota</taxon>
        <taxon>Lepidoptera</taxon>
        <taxon>Glossata</taxon>
        <taxon>Ditrysia</taxon>
        <taxon>Pyraloidea</taxon>
        <taxon>Pyralidae</taxon>
        <taxon>Phycitinae</taxon>
        <taxon>Plodia</taxon>
    </lineage>
</organism>
<keyword evidence="21 24" id="KW-0496">Mitochondrion</keyword>
<dbReference type="FunFam" id="1.20.210.10:FF:000001">
    <property type="entry name" value="Cytochrome c oxidase subunit 1"/>
    <property type="match status" value="1"/>
</dbReference>
<keyword evidence="18 25" id="KW-1133">Transmembrane helix</keyword>
<keyword evidence="13 24" id="KW-0479">Metal-binding</keyword>
<comment type="similarity">
    <text evidence="5 24">Belongs to the heme-copper respiratory oxidase family.</text>
</comment>
<dbReference type="GO" id="GO:0006123">
    <property type="term" value="P:mitochondrial electron transport, cytochrome c to oxygen"/>
    <property type="evidence" value="ECO:0007669"/>
    <property type="project" value="TreeGrafter"/>
</dbReference>
<keyword evidence="16" id="KW-1278">Translocase</keyword>
<feature type="transmembrane region" description="Helical" evidence="25">
    <location>
        <begin position="336"/>
        <end position="356"/>
    </location>
</feature>
<keyword evidence="20 24" id="KW-0186">Copper</keyword>
<dbReference type="InterPro" id="IPR033944">
    <property type="entry name" value="Cyt_c_oxase_su1_dom"/>
</dbReference>
<feature type="transmembrane region" description="Helical" evidence="25">
    <location>
        <begin position="229"/>
        <end position="250"/>
    </location>
</feature>
<comment type="subunit">
    <text evidence="6">Component of the cytochrome c oxidase (complex IV, CIV), a multisubunit enzyme composed of a catalytic core of 3 subunits and several supernumerary subunits. The complex exists as a monomer or a dimer and forms supercomplexes (SCs) in the inner mitochondrial membrane with ubiquinol-cytochrome c oxidoreductase (cytochrome b-c1 complex, complex III, CIII).</text>
</comment>
<dbReference type="GO" id="GO:0046872">
    <property type="term" value="F:metal ion binding"/>
    <property type="evidence" value="ECO:0007669"/>
    <property type="project" value="UniProtKB-KW"/>
</dbReference>
<keyword evidence="10 24" id="KW-0349">Heme</keyword>
<evidence type="ECO:0000256" key="4">
    <source>
        <dbReference type="ARBA" id="ARBA00004673"/>
    </source>
</evidence>
<evidence type="ECO:0000256" key="12">
    <source>
        <dbReference type="ARBA" id="ARBA00022692"/>
    </source>
</evidence>
<dbReference type="CDD" id="cd01663">
    <property type="entry name" value="Cyt_c_Oxidase_I"/>
    <property type="match status" value="1"/>
</dbReference>
<evidence type="ECO:0000256" key="16">
    <source>
        <dbReference type="ARBA" id="ARBA00022967"/>
    </source>
</evidence>
<dbReference type="InterPro" id="IPR023616">
    <property type="entry name" value="Cyt_c_oxase-like_su1_dom"/>
</dbReference>
<dbReference type="AlphaFoldDB" id="A0A0S2A3D9"/>
<protein>
    <recommendedName>
        <fullName evidence="8 24">Cytochrome c oxidase subunit 1</fullName>
        <ecNumber evidence="7 24">7.1.1.9</ecNumber>
    </recommendedName>
</protein>
<feature type="transmembrane region" description="Helical" evidence="25">
    <location>
        <begin position="182"/>
        <end position="209"/>
    </location>
</feature>
<evidence type="ECO:0000256" key="15">
    <source>
        <dbReference type="ARBA" id="ARBA00022842"/>
    </source>
</evidence>
<feature type="transmembrane region" description="Helical" evidence="25">
    <location>
        <begin position="407"/>
        <end position="426"/>
    </location>
</feature>
<dbReference type="InterPro" id="IPR036927">
    <property type="entry name" value="Cyt_c_oxase-like_su1_sf"/>
</dbReference>
<keyword evidence="17 24" id="KW-0249">Electron transport</keyword>
<evidence type="ECO:0000256" key="20">
    <source>
        <dbReference type="ARBA" id="ARBA00023008"/>
    </source>
</evidence>
<evidence type="ECO:0000256" key="22">
    <source>
        <dbReference type="ARBA" id="ARBA00023136"/>
    </source>
</evidence>
<evidence type="ECO:0000256" key="5">
    <source>
        <dbReference type="ARBA" id="ARBA00009578"/>
    </source>
</evidence>